<dbReference type="AlphaFoldDB" id="A0A1J4J5N6"/>
<dbReference type="PANTHER" id="PTHR13677">
    <property type="entry name" value="LD41638P"/>
    <property type="match status" value="1"/>
</dbReference>
<dbReference type="RefSeq" id="XP_068346592.1">
    <property type="nucleotide sequence ID" value="XM_068513108.1"/>
</dbReference>
<gene>
    <name evidence="1" type="ORF">TRFO_40277</name>
</gene>
<keyword evidence="2" id="KW-1185">Reference proteome</keyword>
<dbReference type="Proteomes" id="UP000179807">
    <property type="component" value="Unassembled WGS sequence"/>
</dbReference>
<dbReference type="PANTHER" id="PTHR13677:SF0">
    <property type="entry name" value="LD41638P"/>
    <property type="match status" value="1"/>
</dbReference>
<dbReference type="GO" id="GO:0005085">
    <property type="term" value="F:guanyl-nucleotide exchange factor activity"/>
    <property type="evidence" value="ECO:0007669"/>
    <property type="project" value="InterPro"/>
</dbReference>
<accession>A0A1J4J5N6</accession>
<organism evidence="1 2">
    <name type="scientific">Tritrichomonas foetus</name>
    <dbReference type="NCBI Taxonomy" id="1144522"/>
    <lineage>
        <taxon>Eukaryota</taxon>
        <taxon>Metamonada</taxon>
        <taxon>Parabasalia</taxon>
        <taxon>Tritrichomonadida</taxon>
        <taxon>Tritrichomonadidae</taxon>
        <taxon>Tritrichomonas</taxon>
    </lineage>
</organism>
<dbReference type="VEuPathDB" id="TrichDB:TRFO_40277"/>
<comment type="caution">
    <text evidence="1">The sequence shown here is derived from an EMBL/GenBank/DDBJ whole genome shotgun (WGS) entry which is preliminary data.</text>
</comment>
<dbReference type="OrthoDB" id="10265409at2759"/>
<proteinExistence type="predicted"/>
<dbReference type="EMBL" id="MLAK01001401">
    <property type="protein sequence ID" value="OHS93455.1"/>
    <property type="molecule type" value="Genomic_DNA"/>
</dbReference>
<dbReference type="GeneID" id="94847812"/>
<sequence>MIHPATLLFKFDIHEGAVLAEKSSNCDSLLNGRQIASMKLNCFPESIISLQQGVHTFCFSIPGTESHSDNQISNRRNSSRIFCYTAFVSVKNMKCSRNFEQFSIVIATELSYYPLFIKLLSSIKSLPVLDPHDAFILLTNFVEKWSRHLPFSFKSKFELPLFDGVVPINPKPKLTHLLSTQSRFYCANLNFIGSDLITDIETDFDGALELWESAITDQPVLIEACTPQKATNAAFAIASLTYPEESPIVTPYISVIDQRFAALSERPKGIIGTSNPLAENLIKKQTKLVKIGFDLNKPSQTFNSAQIRYKLYQNTKKLRKAITEAVDQQLAGDMLAFLLGNVNVNIVTDKLIANEVLSASPVVEFAAKVLKSKLFRRICRERLALEENINRFLTLDVGDLLRPECARKVCVGLIHVMAGQTMSKDLERSLKKKLRSLASIFHSDQSSSSSSTSD</sequence>
<name>A0A1J4J5N6_9EUKA</name>
<evidence type="ECO:0000313" key="1">
    <source>
        <dbReference type="EMBL" id="OHS93455.1"/>
    </source>
</evidence>
<dbReference type="InterPro" id="IPR024224">
    <property type="entry name" value="DENND6"/>
</dbReference>
<evidence type="ECO:0000313" key="2">
    <source>
        <dbReference type="Proteomes" id="UP000179807"/>
    </source>
</evidence>
<evidence type="ECO:0008006" key="3">
    <source>
        <dbReference type="Google" id="ProtNLM"/>
    </source>
</evidence>
<dbReference type="GO" id="GO:0055037">
    <property type="term" value="C:recycling endosome"/>
    <property type="evidence" value="ECO:0007669"/>
    <property type="project" value="TreeGrafter"/>
</dbReference>
<reference evidence="1" key="1">
    <citation type="submission" date="2016-10" db="EMBL/GenBank/DDBJ databases">
        <authorList>
            <person name="Benchimol M."/>
            <person name="Almeida L.G."/>
            <person name="Vasconcelos A.T."/>
            <person name="Perreira-Neves A."/>
            <person name="Rosa I.A."/>
            <person name="Tasca T."/>
            <person name="Bogo M.R."/>
            <person name="de Souza W."/>
        </authorList>
    </citation>
    <scope>NUCLEOTIDE SEQUENCE [LARGE SCALE GENOMIC DNA]</scope>
    <source>
        <strain evidence="1">K</strain>
    </source>
</reference>
<protein>
    <recommendedName>
        <fullName evidence="3">UDENN domain-containing protein</fullName>
    </recommendedName>
</protein>